<evidence type="ECO:0000256" key="1">
    <source>
        <dbReference type="SAM" id="MobiDB-lite"/>
    </source>
</evidence>
<dbReference type="InterPro" id="IPR050525">
    <property type="entry name" value="ECM_Assembly_Org"/>
</dbReference>
<dbReference type="PANTHER" id="PTHR24020:SF87">
    <property type="entry name" value="COLLAGEN ALPHA-1(VI) CHAIN-LIKE"/>
    <property type="match status" value="1"/>
</dbReference>
<feature type="compositionally biased region" description="Basic and acidic residues" evidence="1">
    <location>
        <begin position="305"/>
        <end position="333"/>
    </location>
</feature>
<dbReference type="InterPro" id="IPR002035">
    <property type="entry name" value="VWF_A"/>
</dbReference>
<evidence type="ECO:0000256" key="2">
    <source>
        <dbReference type="SAM" id="SignalP"/>
    </source>
</evidence>
<feature type="domain" description="VWFA" evidence="3">
    <location>
        <begin position="45"/>
        <end position="228"/>
    </location>
</feature>
<protein>
    <submittedName>
        <fullName evidence="5">Thrombospondin-related anonymous protein</fullName>
    </submittedName>
</protein>
<accession>A0A221SSH1</accession>
<evidence type="ECO:0000259" key="3">
    <source>
        <dbReference type="PROSITE" id="PS50234"/>
    </source>
</evidence>
<evidence type="ECO:0000313" key="5">
    <source>
        <dbReference type="EMBL" id="ASN79591.1"/>
    </source>
</evidence>
<sequence length="647" mass="71873">MIGYTKLLALLPFFQLALLAATGTQATITNQPGNRVAKQCKRQLDFSIVVDESASISLKHWQEQMIPFLRNLIRTIDLDKSDIRLSLTTFSTPVRQIFDFLDEAASNTKLALEKLERMSETRPSHGMTFTGKALHYVRKAVLPYGRKNVPKALLVITDGGSSDADHTAQAAALLRDEGVNVMVIGVGDVNIFECRGMVGCDGVMDCPMFKHTNWADMINLFYGLMKEVCDTLPQDAECQPIWSEWSECDAECNASGIRTRSLIDLKTIKAAVNGTNGQLGRTCVDQKSDFPPQAVQCTGDCEKIKEHKHDLPPPRIEGDKGEVGGATDLDKIPTEVPQTPNAHDEEPHSDDDEDFNTPYSPHEQSTPPSQPDVHTTDLSKIDEYETTTDTAEATPEEDGLHGTGSEREERLKEELERQRELEREKEEAMKQAFEKSLEEQREKEKQEEEERRLAYERTIYEQMEREKKEEEERRLAHERNIREQLEKQKLQMEDEMKQAYDRTLYEQSESAKEHGGDVVHTGGATGLATTGASSVVHDAALQPRTDTQSVKGADGVTAQDNVGNAENQEGDKGRSTSNTTKIAGGALLGLLLVGAGGGYAMYKKNKVPPMDLDPGDYAGADESVQPMKDAETYTVTEFDNNIWGEAA</sequence>
<dbReference type="InterPro" id="IPR036383">
    <property type="entry name" value="TSP1_rpt_sf"/>
</dbReference>
<name>A0A221SSH1_9APIC</name>
<feature type="compositionally biased region" description="Basic and acidic residues" evidence="1">
    <location>
        <begin position="398"/>
        <end position="452"/>
    </location>
</feature>
<dbReference type="Gene3D" id="2.20.100.10">
    <property type="entry name" value="Thrombospondin type-1 (TSP1) repeat"/>
    <property type="match status" value="1"/>
</dbReference>
<organism evidence="5">
    <name type="scientific">Babesia sp</name>
    <dbReference type="NCBI Taxonomy" id="35084"/>
    <lineage>
        <taxon>Eukaryota</taxon>
        <taxon>Sar</taxon>
        <taxon>Alveolata</taxon>
        <taxon>Apicomplexa</taxon>
        <taxon>Aconoidasida</taxon>
        <taxon>Piroplasmida</taxon>
        <taxon>Babesiidae</taxon>
        <taxon>Babesia</taxon>
    </lineage>
</organism>
<dbReference type="InterPro" id="IPR036465">
    <property type="entry name" value="vWFA_dom_sf"/>
</dbReference>
<keyword evidence="2" id="KW-0732">Signal</keyword>
<dbReference type="PANTHER" id="PTHR24020">
    <property type="entry name" value="COLLAGEN ALPHA"/>
    <property type="match status" value="1"/>
</dbReference>
<dbReference type="EMBL" id="KY316906">
    <property type="protein sequence ID" value="ASN79590.1"/>
    <property type="molecule type" value="Genomic_DNA"/>
</dbReference>
<gene>
    <name evidence="5" type="primary">trap</name>
</gene>
<feature type="compositionally biased region" description="Basic and acidic residues" evidence="1">
    <location>
        <begin position="374"/>
        <end position="383"/>
    </location>
</feature>
<dbReference type="SMR" id="A0A221SSH1"/>
<feature type="region of interest" description="Disordered" evidence="1">
    <location>
        <begin position="305"/>
        <end position="452"/>
    </location>
</feature>
<dbReference type="SMART" id="SM00327">
    <property type="entry name" value="VWA"/>
    <property type="match status" value="1"/>
</dbReference>
<feature type="signal peptide" evidence="2">
    <location>
        <begin position="1"/>
        <end position="26"/>
    </location>
</feature>
<feature type="compositionally biased region" description="Polar residues" evidence="1">
    <location>
        <begin position="558"/>
        <end position="567"/>
    </location>
</feature>
<dbReference type="EMBL" id="KY316907">
    <property type="protein sequence ID" value="ASN79591.1"/>
    <property type="molecule type" value="Genomic_DNA"/>
</dbReference>
<feature type="region of interest" description="Disordered" evidence="1">
    <location>
        <begin position="542"/>
        <end position="579"/>
    </location>
</feature>
<dbReference type="SUPFAM" id="SSF82895">
    <property type="entry name" value="TSP-1 type 1 repeat"/>
    <property type="match status" value="1"/>
</dbReference>
<dbReference type="SUPFAM" id="SSF53300">
    <property type="entry name" value="vWA-like"/>
    <property type="match status" value="1"/>
</dbReference>
<dbReference type="AlphaFoldDB" id="A0A221SSH1"/>
<dbReference type="EMBL" id="KY316909">
    <property type="protein sequence ID" value="ASN79593.1"/>
    <property type="molecule type" value="mRNA"/>
</dbReference>
<evidence type="ECO:0000313" key="4">
    <source>
        <dbReference type="EMBL" id="ASN79590.1"/>
    </source>
</evidence>
<feature type="compositionally biased region" description="Polar residues" evidence="1">
    <location>
        <begin position="357"/>
        <end position="373"/>
    </location>
</feature>
<proteinExistence type="evidence at transcript level"/>
<feature type="chain" id="PRO_5015074115" evidence="2">
    <location>
        <begin position="27"/>
        <end position="647"/>
    </location>
</feature>
<reference evidence="5" key="1">
    <citation type="submission" date="2016-12" db="EMBL/GenBank/DDBJ databases">
        <authorList>
            <person name="Song W.-J."/>
            <person name="Kurnit D.M."/>
        </authorList>
    </citation>
    <scope>NUCLEOTIDE SEQUENCE</scope>
    <source>
        <strain evidence="5">Dunhuang</strain>
        <strain evidence="4">Xinjiang</strain>
        <tissue evidence="5">Merozoites</tissue>
    </source>
</reference>
<dbReference type="Gene3D" id="3.40.50.410">
    <property type="entry name" value="von Willebrand factor, type A domain"/>
    <property type="match status" value="1"/>
</dbReference>
<dbReference type="PROSITE" id="PS50234">
    <property type="entry name" value="VWFA"/>
    <property type="match status" value="1"/>
</dbReference>
<dbReference type="Pfam" id="PF00092">
    <property type="entry name" value="VWA"/>
    <property type="match status" value="1"/>
</dbReference>